<feature type="non-terminal residue" evidence="1">
    <location>
        <position position="1"/>
    </location>
</feature>
<protein>
    <submittedName>
        <fullName evidence="1">Uncharacterized protein</fullName>
    </submittedName>
</protein>
<accession>A0A4Y2C0I5</accession>
<dbReference type="EMBL" id="BGPR01085081">
    <property type="protein sequence ID" value="GBL97990.1"/>
    <property type="molecule type" value="Genomic_DNA"/>
</dbReference>
<organism evidence="1 2">
    <name type="scientific">Araneus ventricosus</name>
    <name type="common">Orbweaver spider</name>
    <name type="synonym">Epeira ventricosa</name>
    <dbReference type="NCBI Taxonomy" id="182803"/>
    <lineage>
        <taxon>Eukaryota</taxon>
        <taxon>Metazoa</taxon>
        <taxon>Ecdysozoa</taxon>
        <taxon>Arthropoda</taxon>
        <taxon>Chelicerata</taxon>
        <taxon>Arachnida</taxon>
        <taxon>Araneae</taxon>
        <taxon>Araneomorphae</taxon>
        <taxon>Entelegynae</taxon>
        <taxon>Araneoidea</taxon>
        <taxon>Araneidae</taxon>
        <taxon>Araneus</taxon>
    </lineage>
</organism>
<dbReference type="AlphaFoldDB" id="A0A4Y2C0I5"/>
<dbReference type="Proteomes" id="UP000499080">
    <property type="component" value="Unassembled WGS sequence"/>
</dbReference>
<keyword evidence="2" id="KW-1185">Reference proteome</keyword>
<proteinExistence type="predicted"/>
<evidence type="ECO:0000313" key="2">
    <source>
        <dbReference type="Proteomes" id="UP000499080"/>
    </source>
</evidence>
<name>A0A4Y2C0I5_ARAVE</name>
<comment type="caution">
    <text evidence="1">The sequence shown here is derived from an EMBL/GenBank/DDBJ whole genome shotgun (WGS) entry which is preliminary data.</text>
</comment>
<reference evidence="1 2" key="1">
    <citation type="journal article" date="2019" name="Sci. Rep.">
        <title>Orb-weaving spider Araneus ventricosus genome elucidates the spidroin gene catalogue.</title>
        <authorList>
            <person name="Kono N."/>
            <person name="Nakamura H."/>
            <person name="Ohtoshi R."/>
            <person name="Moran D.A.P."/>
            <person name="Shinohara A."/>
            <person name="Yoshida Y."/>
            <person name="Fujiwara M."/>
            <person name="Mori M."/>
            <person name="Tomita M."/>
            <person name="Arakawa K."/>
        </authorList>
    </citation>
    <scope>NUCLEOTIDE SEQUENCE [LARGE SCALE GENOMIC DNA]</scope>
</reference>
<gene>
    <name evidence="1" type="ORF">AVEN_182877_1</name>
</gene>
<evidence type="ECO:0000313" key="1">
    <source>
        <dbReference type="EMBL" id="GBL97990.1"/>
    </source>
</evidence>
<sequence>FVQWYHIESAQDSNIEETRITWLRRRGTTGGIGAVEQ</sequence>